<dbReference type="GO" id="GO:0046872">
    <property type="term" value="F:metal ion binding"/>
    <property type="evidence" value="ECO:0007669"/>
    <property type="project" value="UniProtKB-KW"/>
</dbReference>
<dbReference type="PATRIC" id="fig|512763.3.peg.2164"/>
<accession>A0A0P0D0T8</accession>
<dbReference type="OrthoDB" id="9782337at2"/>
<keyword evidence="2" id="KW-0004">4Fe-4S</keyword>
<dbReference type="SUPFAM" id="SSF100950">
    <property type="entry name" value="NagB/RpiA/CoA transferase-like"/>
    <property type="match status" value="1"/>
</dbReference>
<dbReference type="STRING" id="512763.DC20_09810"/>
<dbReference type="RefSeq" id="WP_062545897.1">
    <property type="nucleotide sequence ID" value="NZ_CP012643.1"/>
</dbReference>
<dbReference type="InterPro" id="IPR037171">
    <property type="entry name" value="NagB/RpiA_transferase-like"/>
</dbReference>
<proteinExistence type="predicted"/>
<dbReference type="PROSITE" id="PS51379">
    <property type="entry name" value="4FE4S_FER_2"/>
    <property type="match status" value="1"/>
</dbReference>
<dbReference type="PANTHER" id="PTHR47153:SF2">
    <property type="entry name" value="LACTATE UTILIZATION PROTEIN B"/>
    <property type="match status" value="1"/>
</dbReference>
<protein>
    <submittedName>
        <fullName evidence="9">[Fe-S]-binding protein</fullName>
    </submittedName>
</protein>
<keyword evidence="1" id="KW-0813">Transport</keyword>
<name>A0A0P0D0T8_9BACT</name>
<dbReference type="GO" id="GO:0006089">
    <property type="term" value="P:lactate metabolic process"/>
    <property type="evidence" value="ECO:0007669"/>
    <property type="project" value="InterPro"/>
</dbReference>
<evidence type="ECO:0000256" key="4">
    <source>
        <dbReference type="ARBA" id="ARBA00022737"/>
    </source>
</evidence>
<keyword evidence="3" id="KW-0479">Metal-binding</keyword>
<evidence type="ECO:0000256" key="1">
    <source>
        <dbReference type="ARBA" id="ARBA00022448"/>
    </source>
</evidence>
<evidence type="ECO:0000256" key="2">
    <source>
        <dbReference type="ARBA" id="ARBA00022485"/>
    </source>
</evidence>
<dbReference type="InterPro" id="IPR017896">
    <property type="entry name" value="4Fe4S_Fe-S-bd"/>
</dbReference>
<dbReference type="Pfam" id="PF02589">
    <property type="entry name" value="LUD_dom"/>
    <property type="match status" value="1"/>
</dbReference>
<dbReference type="GO" id="GO:0051539">
    <property type="term" value="F:4 iron, 4 sulfur cluster binding"/>
    <property type="evidence" value="ECO:0007669"/>
    <property type="project" value="UniProtKB-KW"/>
</dbReference>
<keyword evidence="5" id="KW-0249">Electron transport</keyword>
<keyword evidence="7" id="KW-0411">Iron-sulfur</keyword>
<dbReference type="Proteomes" id="UP000061382">
    <property type="component" value="Chromosome"/>
</dbReference>
<dbReference type="InterPro" id="IPR017900">
    <property type="entry name" value="4Fe4S_Fe_S_CS"/>
</dbReference>
<organism evidence="9 10">
    <name type="scientific">Rufibacter tibetensis</name>
    <dbReference type="NCBI Taxonomy" id="512763"/>
    <lineage>
        <taxon>Bacteria</taxon>
        <taxon>Pseudomonadati</taxon>
        <taxon>Bacteroidota</taxon>
        <taxon>Cytophagia</taxon>
        <taxon>Cytophagales</taxon>
        <taxon>Hymenobacteraceae</taxon>
        <taxon>Rufibacter</taxon>
    </lineage>
</organism>
<reference evidence="9 10" key="1">
    <citation type="submission" date="2015-08" db="EMBL/GenBank/DDBJ databases">
        <title>Complete genome sequence of Rufibacter tibetensis strain 1351t, a radiation-resistant bacterium from tibet plateau.</title>
        <authorList>
            <person name="Dai J."/>
        </authorList>
    </citation>
    <scope>NUCLEOTIDE SEQUENCE [LARGE SCALE GENOMIC DNA]</scope>
    <source>
        <strain evidence="9 10">1351</strain>
    </source>
</reference>
<gene>
    <name evidence="9" type="ORF">DC20_09810</name>
</gene>
<dbReference type="KEGG" id="rti:DC20_09810"/>
<evidence type="ECO:0000256" key="3">
    <source>
        <dbReference type="ARBA" id="ARBA00022723"/>
    </source>
</evidence>
<evidence type="ECO:0000313" key="9">
    <source>
        <dbReference type="EMBL" id="ALJ01356.1"/>
    </source>
</evidence>
<evidence type="ECO:0000259" key="8">
    <source>
        <dbReference type="PROSITE" id="PS51379"/>
    </source>
</evidence>
<dbReference type="PANTHER" id="PTHR47153">
    <property type="entry name" value="LACTATE UTILIZATION PROTEIN B"/>
    <property type="match status" value="1"/>
</dbReference>
<dbReference type="PROSITE" id="PS00198">
    <property type="entry name" value="4FE4S_FER_1"/>
    <property type="match status" value="1"/>
</dbReference>
<dbReference type="Gene3D" id="3.40.50.10420">
    <property type="entry name" value="NagB/RpiA/CoA transferase-like"/>
    <property type="match status" value="1"/>
</dbReference>
<keyword evidence="10" id="KW-1185">Reference proteome</keyword>
<evidence type="ECO:0000313" key="10">
    <source>
        <dbReference type="Proteomes" id="UP000061382"/>
    </source>
</evidence>
<dbReference type="InterPro" id="IPR024185">
    <property type="entry name" value="FTHF_cligase-like_sf"/>
</dbReference>
<keyword evidence="4" id="KW-0677">Repeat</keyword>
<dbReference type="InterPro" id="IPR003741">
    <property type="entry name" value="LUD_dom"/>
</dbReference>
<evidence type="ECO:0000256" key="5">
    <source>
        <dbReference type="ARBA" id="ARBA00022982"/>
    </source>
</evidence>
<dbReference type="InterPro" id="IPR009051">
    <property type="entry name" value="Helical_ferredxn"/>
</dbReference>
<dbReference type="SUPFAM" id="SSF46548">
    <property type="entry name" value="alpha-helical ferredoxin"/>
    <property type="match status" value="1"/>
</dbReference>
<dbReference type="Pfam" id="PF13183">
    <property type="entry name" value="Fer4_8"/>
    <property type="match status" value="1"/>
</dbReference>
<feature type="domain" description="4Fe-4S ferredoxin-type" evidence="8">
    <location>
        <begin position="301"/>
        <end position="332"/>
    </location>
</feature>
<dbReference type="NCBIfam" id="TIGR00273">
    <property type="entry name" value="LutB/LldF family L-lactate oxidation iron-sulfur protein"/>
    <property type="match status" value="1"/>
</dbReference>
<dbReference type="Gene3D" id="1.10.1060.10">
    <property type="entry name" value="Alpha-helical ferredoxin"/>
    <property type="match status" value="1"/>
</dbReference>
<evidence type="ECO:0000256" key="6">
    <source>
        <dbReference type="ARBA" id="ARBA00023004"/>
    </source>
</evidence>
<sequence>MSIKLKQFLQDSENKAFDLEHRKKIRFNIGKYNAAVQNGMAAYEHHELARERASFLKTQTINNLDKYLVEFENNFTKRGGKVIWAQNAEEALREIGTIIKRKRAKSVVKSKSMSTEEIHLNDFLEKNGIETVETDLGEYIVQLAGQRPYHIVTPAMHMSKKDIAELFHKKLNIPLTDDAQQLVLTARKLLREKYTQAEVGVSGANFLIADIGGIAVTENEGNARLSTTFPKTHIAIVGIEKLIPSMLDLDLFWPLLSTSGTGQNVTIYNTILTGPRQPTEKDGPEEMYVVLLDNGRTNLLAQPEQREALNCIRCGACLNVCPVYKNIGGHTYETTYSGPIGSVITPHLAGMEENKHLSYASSLCGACTSVCPVKINLHNLLLINRKQSVEEGLVDKNEKLAFRFWAKGMQNRRLLNFAPASVKNFVLGHVQKETWSKRREPLVAAPLSFNEMWRKQRKNR</sequence>
<dbReference type="AlphaFoldDB" id="A0A0P0D0T8"/>
<keyword evidence="6" id="KW-0408">Iron</keyword>
<dbReference type="EMBL" id="CP012643">
    <property type="protein sequence ID" value="ALJ01356.1"/>
    <property type="molecule type" value="Genomic_DNA"/>
</dbReference>
<dbReference type="InterPro" id="IPR004452">
    <property type="entry name" value="LutB/LldF"/>
</dbReference>
<evidence type="ECO:0000256" key="7">
    <source>
        <dbReference type="ARBA" id="ARBA00023014"/>
    </source>
</evidence>